<dbReference type="UniPathway" id="UPA00241"/>
<evidence type="ECO:0000313" key="8">
    <source>
        <dbReference type="Proteomes" id="UP000245638"/>
    </source>
</evidence>
<proteinExistence type="inferred from homology"/>
<dbReference type="HAMAP" id="MF_00590">
    <property type="entry name" value="Dephospho_CoA_kinase_GTP_dep"/>
    <property type="match status" value="1"/>
</dbReference>
<name>A0A2T9X2Z5_9CREN</name>
<organism evidence="7 8">
    <name type="scientific">Acidianus hospitalis</name>
    <dbReference type="NCBI Taxonomy" id="563177"/>
    <lineage>
        <taxon>Archaea</taxon>
        <taxon>Thermoproteota</taxon>
        <taxon>Thermoprotei</taxon>
        <taxon>Sulfolobales</taxon>
        <taxon>Sulfolobaceae</taxon>
        <taxon>Acidianus</taxon>
    </lineage>
</organism>
<dbReference type="GO" id="GO:0015937">
    <property type="term" value="P:coenzyme A biosynthetic process"/>
    <property type="evidence" value="ECO:0007669"/>
    <property type="project" value="UniProtKB-UniRule"/>
</dbReference>
<feature type="binding site" evidence="6">
    <location>
        <position position="71"/>
    </location>
    <ligand>
        <name>GTP</name>
        <dbReference type="ChEBI" id="CHEBI:37565"/>
    </ligand>
</feature>
<evidence type="ECO:0000256" key="1">
    <source>
        <dbReference type="ARBA" id="ARBA00022679"/>
    </source>
</evidence>
<dbReference type="EC" id="2.7.1.237" evidence="6"/>
<comment type="similarity">
    <text evidence="6">Belongs to the GTP-dependent DPCK family.</text>
</comment>
<protein>
    <recommendedName>
        <fullName evidence="6">GTP-dependent dephospho-CoA kinase</fullName>
        <ecNumber evidence="6">2.7.1.237</ecNumber>
    </recommendedName>
    <alternativeName>
        <fullName evidence="6">Dephospho-coenzyme A kinase</fullName>
        <shortName evidence="6">DPCK</shortName>
    </alternativeName>
</protein>
<feature type="binding site" evidence="6">
    <location>
        <position position="54"/>
    </location>
    <ligand>
        <name>GTP</name>
        <dbReference type="ChEBI" id="CHEBI:37565"/>
    </ligand>
</feature>
<dbReference type="GO" id="GO:0016301">
    <property type="term" value="F:kinase activity"/>
    <property type="evidence" value="ECO:0007669"/>
    <property type="project" value="UniProtKB-UniRule"/>
</dbReference>
<keyword evidence="3 6" id="KW-0418">Kinase</keyword>
<evidence type="ECO:0000256" key="4">
    <source>
        <dbReference type="ARBA" id="ARBA00022993"/>
    </source>
</evidence>
<accession>A0A2T9X2Z5</accession>
<dbReference type="PANTHER" id="PTHR40732:SF1">
    <property type="entry name" value="GTP-DEPENDENT DEPHOSPHO-COA KINASE"/>
    <property type="match status" value="1"/>
</dbReference>
<feature type="binding site" evidence="6">
    <location>
        <position position="52"/>
    </location>
    <ligand>
        <name>GTP</name>
        <dbReference type="ChEBI" id="CHEBI:37565"/>
    </ligand>
</feature>
<keyword evidence="1 6" id="KW-0808">Transferase</keyword>
<evidence type="ECO:0000313" key="7">
    <source>
        <dbReference type="EMBL" id="PVU74457.1"/>
    </source>
</evidence>
<keyword evidence="2 6" id="KW-0547">Nucleotide-binding</keyword>
<feature type="binding site" evidence="6">
    <location>
        <position position="73"/>
    </location>
    <ligand>
        <name>GTP</name>
        <dbReference type="ChEBI" id="CHEBI:37565"/>
    </ligand>
</feature>
<feature type="binding site" evidence="6">
    <location>
        <position position="123"/>
    </location>
    <ligand>
        <name>GTP</name>
        <dbReference type="ChEBI" id="CHEBI:37565"/>
    </ligand>
</feature>
<dbReference type="EMBL" id="QEFD01000210">
    <property type="protein sequence ID" value="PVU74457.1"/>
    <property type="molecule type" value="Genomic_DNA"/>
</dbReference>
<evidence type="ECO:0000256" key="2">
    <source>
        <dbReference type="ARBA" id="ARBA00022741"/>
    </source>
</evidence>
<dbReference type="InterPro" id="IPR007164">
    <property type="entry name" value="GTP-dep_dephospho-CoA_kin"/>
</dbReference>
<dbReference type="GO" id="GO:0005525">
    <property type="term" value="F:GTP binding"/>
    <property type="evidence" value="ECO:0007669"/>
    <property type="project" value="UniProtKB-UniRule"/>
</dbReference>
<comment type="caution">
    <text evidence="7">The sequence shown here is derived from an EMBL/GenBank/DDBJ whole genome shotgun (WGS) entry which is preliminary data.</text>
</comment>
<feature type="binding site" evidence="6">
    <location>
        <position position="53"/>
    </location>
    <ligand>
        <name>GTP</name>
        <dbReference type="ChEBI" id="CHEBI:37565"/>
    </ligand>
</feature>
<comment type="catalytic activity">
    <reaction evidence="6">
        <text>3'-dephospho-CoA + GTP = GDP + CoA + H(+)</text>
        <dbReference type="Rhea" id="RHEA:61156"/>
        <dbReference type="ChEBI" id="CHEBI:15378"/>
        <dbReference type="ChEBI" id="CHEBI:37565"/>
        <dbReference type="ChEBI" id="CHEBI:57287"/>
        <dbReference type="ChEBI" id="CHEBI:57328"/>
        <dbReference type="ChEBI" id="CHEBI:58189"/>
        <dbReference type="EC" id="2.7.1.237"/>
    </reaction>
</comment>
<evidence type="ECO:0000256" key="3">
    <source>
        <dbReference type="ARBA" id="ARBA00022777"/>
    </source>
</evidence>
<reference evidence="7 8" key="1">
    <citation type="journal article" date="2015" name="Appl. Environ. Microbiol.">
        <title>Nanoarchaeota, Their Sulfolobales Host, and Nanoarchaeota Virus Distribution across Yellowstone National Park Hot Springs.</title>
        <authorList>
            <person name="Munson-McGee J.H."/>
            <person name="Field E.K."/>
            <person name="Bateson M."/>
            <person name="Rooney C."/>
            <person name="Stepanauskas R."/>
            <person name="Young M.J."/>
        </authorList>
    </citation>
    <scope>NUCLEOTIDE SEQUENCE [LARGE SCALE GENOMIC DNA]</scope>
    <source>
        <strain evidence="7">SCGC AC-742_N10</strain>
    </source>
</reference>
<comment type="pathway">
    <text evidence="6">Cofactor biosynthesis; coenzyme A biosynthesis.</text>
</comment>
<evidence type="ECO:0000256" key="5">
    <source>
        <dbReference type="ARBA" id="ARBA00023134"/>
    </source>
</evidence>
<sequence length="174" mass="19998">MEIRDKYKVDLCFYLPKEVRKELSRPYGILFKSTEKLLKYADNFERIITVGDVVTQELLKNNRRVFLSIVDGKTKRNIKLHMRFSNYIMVKNEPAIIRLSAMSYIKAALNSSFSSVIYVDGEEDLLVIPATLYGRDGDLVIYGQPNAGAVALEVCEATKWRVNDIFSKFNVKKC</sequence>
<dbReference type="Pfam" id="PF04019">
    <property type="entry name" value="DUF359"/>
    <property type="match status" value="1"/>
</dbReference>
<dbReference type="Proteomes" id="UP000245638">
    <property type="component" value="Unassembled WGS sequence"/>
</dbReference>
<dbReference type="PIRSF" id="PIRSF006533">
    <property type="entry name" value="UCP006533"/>
    <property type="match status" value="1"/>
</dbReference>
<dbReference type="PANTHER" id="PTHR40732">
    <property type="entry name" value="UPF0218 PROTEIN TK1697"/>
    <property type="match status" value="1"/>
</dbReference>
<evidence type="ECO:0000256" key="6">
    <source>
        <dbReference type="HAMAP-Rule" id="MF_00590"/>
    </source>
</evidence>
<keyword evidence="4 6" id="KW-0173">Coenzyme A biosynthesis</keyword>
<keyword evidence="5 6" id="KW-0342">GTP-binding</keyword>
<dbReference type="AlphaFoldDB" id="A0A2T9X2Z5"/>
<comment type="function">
    <text evidence="6">Catalyzes the GTP-dependent phosphorylation of the 3'-hydroxyl group of dephosphocoenzyme A to form coenzyme A (CoA).</text>
</comment>
<comment type="caution">
    <text evidence="6">Lacks conserved residue(s) required for the propagation of feature annotation.</text>
</comment>
<gene>
    <name evidence="7" type="ORF">DDW13_07325</name>
</gene>